<feature type="region of interest" description="Disordered" evidence="6">
    <location>
        <begin position="278"/>
        <end position="302"/>
    </location>
</feature>
<organism evidence="7 8">
    <name type="scientific">Paradevosia tibetensis</name>
    <dbReference type="NCBI Taxonomy" id="1447062"/>
    <lineage>
        <taxon>Bacteria</taxon>
        <taxon>Pseudomonadati</taxon>
        <taxon>Pseudomonadota</taxon>
        <taxon>Alphaproteobacteria</taxon>
        <taxon>Hyphomicrobiales</taxon>
        <taxon>Devosiaceae</taxon>
        <taxon>Paradevosia</taxon>
    </lineage>
</organism>
<dbReference type="GO" id="GO:0055085">
    <property type="term" value="P:transmembrane transport"/>
    <property type="evidence" value="ECO:0007669"/>
    <property type="project" value="UniProtKB-ARBA"/>
</dbReference>
<evidence type="ECO:0000313" key="8">
    <source>
        <dbReference type="Proteomes" id="UP000321062"/>
    </source>
</evidence>
<dbReference type="InterPro" id="IPR027417">
    <property type="entry name" value="P-loop_NTPase"/>
</dbReference>
<dbReference type="InterPro" id="IPR003593">
    <property type="entry name" value="AAA+_ATPase"/>
</dbReference>
<dbReference type="SUPFAM" id="SSF52540">
    <property type="entry name" value="P-loop containing nucleoside triphosphate hydrolases"/>
    <property type="match status" value="1"/>
</dbReference>
<comment type="subcellular location">
    <subcellularLocation>
        <location evidence="1">Cell inner membrane</location>
        <topology evidence="1">Peripheral membrane protein</topology>
    </subcellularLocation>
</comment>
<dbReference type="PROSITE" id="PS50893">
    <property type="entry name" value="ABC_TRANSPORTER_2"/>
    <property type="match status" value="1"/>
</dbReference>
<evidence type="ECO:0000256" key="1">
    <source>
        <dbReference type="ARBA" id="ARBA00004417"/>
    </source>
</evidence>
<dbReference type="GO" id="GO:0016887">
    <property type="term" value="F:ATP hydrolysis activity"/>
    <property type="evidence" value="ECO:0007669"/>
    <property type="project" value="InterPro"/>
</dbReference>
<comment type="similarity">
    <text evidence="2">Belongs to the ABC transporter superfamily.</text>
</comment>
<dbReference type="KEGG" id="yti:FNA67_19250"/>
<dbReference type="AlphaFoldDB" id="A0A5B9DSI4"/>
<dbReference type="InterPro" id="IPR013563">
    <property type="entry name" value="Oligopep_ABC_C"/>
</dbReference>
<dbReference type="GO" id="GO:0015833">
    <property type="term" value="P:peptide transport"/>
    <property type="evidence" value="ECO:0007669"/>
    <property type="project" value="InterPro"/>
</dbReference>
<dbReference type="FunFam" id="3.40.50.300:FF:000016">
    <property type="entry name" value="Oligopeptide ABC transporter ATP-binding component"/>
    <property type="match status" value="1"/>
</dbReference>
<dbReference type="Gene3D" id="3.40.50.300">
    <property type="entry name" value="P-loop containing nucleotide triphosphate hydrolases"/>
    <property type="match status" value="1"/>
</dbReference>
<accession>A0A5B9DSI4</accession>
<dbReference type="GO" id="GO:0005886">
    <property type="term" value="C:plasma membrane"/>
    <property type="evidence" value="ECO:0007669"/>
    <property type="project" value="UniProtKB-SubCell"/>
</dbReference>
<evidence type="ECO:0000256" key="3">
    <source>
        <dbReference type="ARBA" id="ARBA00022448"/>
    </source>
</evidence>
<sequence>MTTLDIETPRKTAARPGEADVLLHVEGLAKHYHIKLGAFGQTAQTIHALDDFSVDIIRGETLSVVGESGCGKSTAGFAILHLHTPTAGKVIYDGTDIARLGEKDLRPFRQKLQVVFQDPYSTLNPRMTVGEALAEPLLFHKVADKSDIKEHVARLLADVGLPQRFAGSYPHQLSGGQRQRVVIARALACRPEFLVCDEAISALDVSVQAQIINLFQDLQERYGLTYLFIAHDLAVVRHISDRVVVMYLGRQAELAPKDELFANPLHPYTRALLSAVPEPDPVRERERQRQVLKGDVPSPANPPTGCRFHTRCPAAVERCSREVPDWREALPAHWVACHRAPGGPEPLAPTP</sequence>
<protein>
    <submittedName>
        <fullName evidence="7">ATP-binding cassette domain-containing protein</fullName>
    </submittedName>
</protein>
<dbReference type="Pfam" id="PF00005">
    <property type="entry name" value="ABC_tran"/>
    <property type="match status" value="1"/>
</dbReference>
<evidence type="ECO:0000256" key="6">
    <source>
        <dbReference type="SAM" id="MobiDB-lite"/>
    </source>
</evidence>
<evidence type="ECO:0000256" key="4">
    <source>
        <dbReference type="ARBA" id="ARBA00022741"/>
    </source>
</evidence>
<dbReference type="EMBL" id="CP041690">
    <property type="protein sequence ID" value="QEE22167.1"/>
    <property type="molecule type" value="Genomic_DNA"/>
</dbReference>
<feature type="compositionally biased region" description="Basic and acidic residues" evidence="6">
    <location>
        <begin position="280"/>
        <end position="289"/>
    </location>
</feature>
<reference evidence="7 8" key="1">
    <citation type="journal article" date="2015" name="Int. J. Syst. Evol. Microbiol.">
        <title>Youhaiella tibetensis gen. nov., sp. nov., isolated from subsurface sediment.</title>
        <authorList>
            <person name="Wang Y.X."/>
            <person name="Huang F.Q."/>
            <person name="Nogi Y."/>
            <person name="Pang S.J."/>
            <person name="Wang P.K."/>
            <person name="Lv J."/>
        </authorList>
    </citation>
    <scope>NUCLEOTIDE SEQUENCE [LARGE SCALE GENOMIC DNA]</scope>
    <source>
        <strain evidence="8">fig4</strain>
    </source>
</reference>
<proteinExistence type="inferred from homology"/>
<dbReference type="OrthoDB" id="9815712at2"/>
<keyword evidence="5 7" id="KW-0067">ATP-binding</keyword>
<dbReference type="NCBIfam" id="TIGR01727">
    <property type="entry name" value="oligo_HPY"/>
    <property type="match status" value="1"/>
</dbReference>
<evidence type="ECO:0000256" key="5">
    <source>
        <dbReference type="ARBA" id="ARBA00022840"/>
    </source>
</evidence>
<evidence type="ECO:0000256" key="2">
    <source>
        <dbReference type="ARBA" id="ARBA00005417"/>
    </source>
</evidence>
<keyword evidence="3" id="KW-0813">Transport</keyword>
<dbReference type="InterPro" id="IPR003439">
    <property type="entry name" value="ABC_transporter-like_ATP-bd"/>
</dbReference>
<dbReference type="RefSeq" id="WP_147657664.1">
    <property type="nucleotide sequence ID" value="NZ_BMFM01000001.1"/>
</dbReference>
<keyword evidence="4" id="KW-0547">Nucleotide-binding</keyword>
<dbReference type="PANTHER" id="PTHR43776">
    <property type="entry name" value="TRANSPORT ATP-BINDING PROTEIN"/>
    <property type="match status" value="1"/>
</dbReference>
<dbReference type="CDD" id="cd03257">
    <property type="entry name" value="ABC_NikE_OppD_transporters"/>
    <property type="match status" value="1"/>
</dbReference>
<dbReference type="InterPro" id="IPR050319">
    <property type="entry name" value="ABC_transp_ATP-bind"/>
</dbReference>
<dbReference type="SMART" id="SM00382">
    <property type="entry name" value="AAA"/>
    <property type="match status" value="1"/>
</dbReference>
<gene>
    <name evidence="7" type="ORF">FNA67_19250</name>
</gene>
<evidence type="ECO:0000313" key="7">
    <source>
        <dbReference type="EMBL" id="QEE22167.1"/>
    </source>
</evidence>
<dbReference type="InterPro" id="IPR017871">
    <property type="entry name" value="ABC_transporter-like_CS"/>
</dbReference>
<dbReference type="GO" id="GO:0005524">
    <property type="term" value="F:ATP binding"/>
    <property type="evidence" value="ECO:0007669"/>
    <property type="project" value="UniProtKB-KW"/>
</dbReference>
<dbReference type="Pfam" id="PF08352">
    <property type="entry name" value="oligo_HPY"/>
    <property type="match status" value="1"/>
</dbReference>
<dbReference type="PROSITE" id="PS00211">
    <property type="entry name" value="ABC_TRANSPORTER_1"/>
    <property type="match status" value="1"/>
</dbReference>
<name>A0A5B9DSI4_9HYPH</name>
<dbReference type="Proteomes" id="UP000321062">
    <property type="component" value="Chromosome"/>
</dbReference>
<keyword evidence="8" id="KW-1185">Reference proteome</keyword>